<organism evidence="2 3">
    <name type="scientific">Cymbomonas tetramitiformis</name>
    <dbReference type="NCBI Taxonomy" id="36881"/>
    <lineage>
        <taxon>Eukaryota</taxon>
        <taxon>Viridiplantae</taxon>
        <taxon>Chlorophyta</taxon>
        <taxon>Pyramimonadophyceae</taxon>
        <taxon>Pyramimonadales</taxon>
        <taxon>Pyramimonadaceae</taxon>
        <taxon>Cymbomonas</taxon>
    </lineage>
</organism>
<feature type="transmembrane region" description="Helical" evidence="1">
    <location>
        <begin position="43"/>
        <end position="61"/>
    </location>
</feature>
<evidence type="ECO:0000313" key="3">
    <source>
        <dbReference type="Proteomes" id="UP001190700"/>
    </source>
</evidence>
<sequence>MPSISPARDDQHMVPVRCHRFIGGFTLASLVTFGEIMDHHIMSIAGTPVGFSSLIILVSTISSAKRQVQSIGQTPRMDAIAQRL</sequence>
<keyword evidence="3" id="KW-1185">Reference proteome</keyword>
<protein>
    <submittedName>
        <fullName evidence="2">Uncharacterized protein</fullName>
    </submittedName>
</protein>
<dbReference type="EMBL" id="LGRX02035572">
    <property type="protein sequence ID" value="KAK3234021.1"/>
    <property type="molecule type" value="Genomic_DNA"/>
</dbReference>
<keyword evidence="1" id="KW-0812">Transmembrane</keyword>
<dbReference type="AlphaFoldDB" id="A0AAE0EMP9"/>
<accession>A0AAE0EMP9</accession>
<keyword evidence="1" id="KW-0472">Membrane</keyword>
<name>A0AAE0EMP9_9CHLO</name>
<reference evidence="2 3" key="1">
    <citation type="journal article" date="2015" name="Genome Biol. Evol.">
        <title>Comparative Genomics of a Bacterivorous Green Alga Reveals Evolutionary Causalities and Consequences of Phago-Mixotrophic Mode of Nutrition.</title>
        <authorList>
            <person name="Burns J.A."/>
            <person name="Paasch A."/>
            <person name="Narechania A."/>
            <person name="Kim E."/>
        </authorList>
    </citation>
    <scope>NUCLEOTIDE SEQUENCE [LARGE SCALE GENOMIC DNA]</scope>
    <source>
        <strain evidence="2 3">PLY_AMNH</strain>
    </source>
</reference>
<feature type="transmembrane region" description="Helical" evidence="1">
    <location>
        <begin position="21"/>
        <end position="37"/>
    </location>
</feature>
<proteinExistence type="predicted"/>
<dbReference type="Proteomes" id="UP001190700">
    <property type="component" value="Unassembled WGS sequence"/>
</dbReference>
<keyword evidence="1" id="KW-1133">Transmembrane helix</keyword>
<gene>
    <name evidence="2" type="ORF">CYMTET_55705</name>
</gene>
<comment type="caution">
    <text evidence="2">The sequence shown here is derived from an EMBL/GenBank/DDBJ whole genome shotgun (WGS) entry which is preliminary data.</text>
</comment>
<evidence type="ECO:0000256" key="1">
    <source>
        <dbReference type="SAM" id="Phobius"/>
    </source>
</evidence>
<evidence type="ECO:0000313" key="2">
    <source>
        <dbReference type="EMBL" id="KAK3234021.1"/>
    </source>
</evidence>